<feature type="compositionally biased region" description="Polar residues" evidence="1">
    <location>
        <begin position="213"/>
        <end position="228"/>
    </location>
</feature>
<keyword evidence="3" id="KW-1185">Reference proteome</keyword>
<comment type="caution">
    <text evidence="2">The sequence shown here is derived from an EMBL/GenBank/DDBJ whole genome shotgun (WGS) entry which is preliminary data.</text>
</comment>
<feature type="region of interest" description="Disordered" evidence="1">
    <location>
        <begin position="1"/>
        <end position="381"/>
    </location>
</feature>
<feature type="compositionally biased region" description="Low complexity" evidence="1">
    <location>
        <begin position="248"/>
        <end position="267"/>
    </location>
</feature>
<protein>
    <submittedName>
        <fullName evidence="2">Uncharacterized protein</fullName>
    </submittedName>
</protein>
<feature type="compositionally biased region" description="Polar residues" evidence="1">
    <location>
        <begin position="160"/>
        <end position="178"/>
    </location>
</feature>
<dbReference type="Proteomes" id="UP001182556">
    <property type="component" value="Unassembled WGS sequence"/>
</dbReference>
<dbReference type="AlphaFoldDB" id="A0AAD9FWT2"/>
<dbReference type="EMBL" id="JAODAN010000001">
    <property type="protein sequence ID" value="KAK1927678.1"/>
    <property type="molecule type" value="Genomic_DNA"/>
</dbReference>
<feature type="compositionally biased region" description="Low complexity" evidence="1">
    <location>
        <begin position="335"/>
        <end position="346"/>
    </location>
</feature>
<feature type="compositionally biased region" description="Low complexity" evidence="1">
    <location>
        <begin position="41"/>
        <end position="62"/>
    </location>
</feature>
<gene>
    <name evidence="2" type="ORF">DB88DRAFT_43731</name>
</gene>
<organism evidence="2 3">
    <name type="scientific">Papiliotrema laurentii</name>
    <name type="common">Cryptococcus laurentii</name>
    <dbReference type="NCBI Taxonomy" id="5418"/>
    <lineage>
        <taxon>Eukaryota</taxon>
        <taxon>Fungi</taxon>
        <taxon>Dikarya</taxon>
        <taxon>Basidiomycota</taxon>
        <taxon>Agaricomycotina</taxon>
        <taxon>Tremellomycetes</taxon>
        <taxon>Tremellales</taxon>
        <taxon>Rhynchogastremaceae</taxon>
        <taxon>Papiliotrema</taxon>
    </lineage>
</organism>
<sequence length="381" mass="39268">MSGGIFYLDEDRDKDQESSPSPSPRPSPRGSPVLTASDTRPTSLSLPPSTLTASAASNASSLQIPSASPPNVFNTQPQGIARKHAAPFGATPSFPSPLAQAITVPQHSDTSSSGSRSEDDDDADAENHAGDDGPASPTQLFTRAGPSKGGDLLPRPRTASPHTSRSGSPASTQKSLSRPPSPKGSHQMIAPSTLLMRPKASTGGSLLAGSLPTPINVNRDTRASNVKASPTHPGSRRFSNVARGDQQSASPSTSTSARRRSSGSTAALNAPSSASGYSSPLAFGSPEMEPVFDREGSPNRIPRAESVSPFRERDSKDSNSANVLGLGWTSGGWDTSSTATGSSPGSSKDKGKGKDLSSGPPSPRILQRDRDRTSTPLGLAR</sequence>
<reference evidence="2" key="1">
    <citation type="submission" date="2023-02" db="EMBL/GenBank/DDBJ databases">
        <title>Identification and recombinant expression of a fungal hydrolase from Papiliotrema laurentii that hydrolyzes apple cutin and clears colloidal polyester polyurethane.</title>
        <authorList>
            <consortium name="DOE Joint Genome Institute"/>
            <person name="Roman V.A."/>
            <person name="Bojanowski C."/>
            <person name="Crable B.R."/>
            <person name="Wagner D.N."/>
            <person name="Hung C.S."/>
            <person name="Nadeau L.J."/>
            <person name="Schratz L."/>
            <person name="Haridas S."/>
            <person name="Pangilinan J."/>
            <person name="Lipzen A."/>
            <person name="Na H."/>
            <person name="Yan M."/>
            <person name="Ng V."/>
            <person name="Grigoriev I.V."/>
            <person name="Spatafora J.W."/>
            <person name="Barlow D."/>
            <person name="Biffinger J."/>
            <person name="Kelley-Loughnane N."/>
            <person name="Varaljay V.A."/>
            <person name="Crookes-Goodson W.J."/>
        </authorList>
    </citation>
    <scope>NUCLEOTIDE SEQUENCE</scope>
    <source>
        <strain evidence="2">5307AH</strain>
    </source>
</reference>
<evidence type="ECO:0000313" key="3">
    <source>
        <dbReference type="Proteomes" id="UP001182556"/>
    </source>
</evidence>
<evidence type="ECO:0000256" key="1">
    <source>
        <dbReference type="SAM" id="MobiDB-lite"/>
    </source>
</evidence>
<proteinExistence type="predicted"/>
<evidence type="ECO:0000313" key="2">
    <source>
        <dbReference type="EMBL" id="KAK1927678.1"/>
    </source>
</evidence>
<accession>A0AAD9FWT2</accession>
<name>A0AAD9FWT2_PAPLA</name>
<feature type="compositionally biased region" description="Polar residues" evidence="1">
    <location>
        <begin position="63"/>
        <end position="78"/>
    </location>
</feature>